<dbReference type="OrthoDB" id="1806521at2"/>
<accession>A0A1G6IUX0</accession>
<sequence length="108" mass="12667">MYEEVSNIRKEKKKYHLLSTQLHDKAKHMTCYLFIPNIINEETIKVYAKDQQLFVIGEIKTSSNLDDQPSVKEAFELTFELPIKVESHVISVDTLQDGLKVQIEEKKW</sequence>
<organism evidence="2 3">
    <name type="scientific">Pelagirhabdus alkalitolerans</name>
    <dbReference type="NCBI Taxonomy" id="1612202"/>
    <lineage>
        <taxon>Bacteria</taxon>
        <taxon>Bacillati</taxon>
        <taxon>Bacillota</taxon>
        <taxon>Bacilli</taxon>
        <taxon>Bacillales</taxon>
        <taxon>Bacillaceae</taxon>
        <taxon>Pelagirhabdus</taxon>
    </lineage>
</organism>
<dbReference type="Proteomes" id="UP000242949">
    <property type="component" value="Unassembled WGS sequence"/>
</dbReference>
<reference evidence="3" key="1">
    <citation type="submission" date="2016-09" db="EMBL/GenBank/DDBJ databases">
        <authorList>
            <person name="Varghese N."/>
            <person name="Submissions S."/>
        </authorList>
    </citation>
    <scope>NUCLEOTIDE SEQUENCE [LARGE SCALE GENOMIC DNA]</scope>
    <source>
        <strain evidence="3">S5</strain>
    </source>
</reference>
<dbReference type="SUPFAM" id="SSF49764">
    <property type="entry name" value="HSP20-like chaperones"/>
    <property type="match status" value="1"/>
</dbReference>
<name>A0A1G6IUX0_9BACI</name>
<proteinExistence type="predicted"/>
<evidence type="ECO:0000313" key="2">
    <source>
        <dbReference type="EMBL" id="SDC10392.1"/>
    </source>
</evidence>
<dbReference type="Pfam" id="PF00011">
    <property type="entry name" value="HSP20"/>
    <property type="match status" value="1"/>
</dbReference>
<evidence type="ECO:0000259" key="1">
    <source>
        <dbReference type="Pfam" id="PF00011"/>
    </source>
</evidence>
<dbReference type="InterPro" id="IPR002068">
    <property type="entry name" value="A-crystallin/Hsp20_dom"/>
</dbReference>
<dbReference type="InterPro" id="IPR008978">
    <property type="entry name" value="HSP20-like_chaperone"/>
</dbReference>
<dbReference type="EMBL" id="FMYI01000004">
    <property type="protein sequence ID" value="SDC10392.1"/>
    <property type="molecule type" value="Genomic_DNA"/>
</dbReference>
<gene>
    <name evidence="2" type="ORF">SAMN05421734_104146</name>
</gene>
<dbReference type="AlphaFoldDB" id="A0A1G6IUX0"/>
<evidence type="ECO:0000313" key="3">
    <source>
        <dbReference type="Proteomes" id="UP000242949"/>
    </source>
</evidence>
<protein>
    <submittedName>
        <fullName evidence="2">Hsp20/alpha crystallin family protein</fullName>
    </submittedName>
</protein>
<keyword evidence="3" id="KW-1185">Reference proteome</keyword>
<feature type="domain" description="SHSP" evidence="1">
    <location>
        <begin position="39"/>
        <end position="106"/>
    </location>
</feature>